<name>A0A0R2IH31_9LACO</name>
<dbReference type="Pfam" id="PF01132">
    <property type="entry name" value="EFP"/>
    <property type="match status" value="1"/>
</dbReference>
<dbReference type="Pfam" id="PF09285">
    <property type="entry name" value="Elong-fact-P_C"/>
    <property type="match status" value="1"/>
</dbReference>
<evidence type="ECO:0000256" key="10">
    <source>
        <dbReference type="RuleBase" id="RU004389"/>
    </source>
</evidence>
<evidence type="ECO:0000256" key="1">
    <source>
        <dbReference type="ARBA" id="ARBA00004496"/>
    </source>
</evidence>
<proteinExistence type="inferred from homology"/>
<dbReference type="SUPFAM" id="SSF50249">
    <property type="entry name" value="Nucleic acid-binding proteins"/>
    <property type="match status" value="2"/>
</dbReference>
<dbReference type="SUPFAM" id="SSF50104">
    <property type="entry name" value="Translation proteins SH3-like domain"/>
    <property type="match status" value="1"/>
</dbReference>
<evidence type="ECO:0000313" key="14">
    <source>
        <dbReference type="Proteomes" id="UP000051568"/>
    </source>
</evidence>
<dbReference type="InterPro" id="IPR014722">
    <property type="entry name" value="Rib_uL2_dom2"/>
</dbReference>
<evidence type="ECO:0000256" key="3">
    <source>
        <dbReference type="ARBA" id="ARBA00009479"/>
    </source>
</evidence>
<dbReference type="SMART" id="SM00841">
    <property type="entry name" value="Elong-fact-P_C"/>
    <property type="match status" value="1"/>
</dbReference>
<dbReference type="Proteomes" id="UP000051568">
    <property type="component" value="Unassembled WGS sequence"/>
</dbReference>
<keyword evidence="5 8" id="KW-0251">Elongation factor</keyword>
<dbReference type="PANTHER" id="PTHR30053">
    <property type="entry name" value="ELONGATION FACTOR P"/>
    <property type="match status" value="1"/>
</dbReference>
<dbReference type="NCBIfam" id="TIGR00038">
    <property type="entry name" value="efp"/>
    <property type="match status" value="1"/>
</dbReference>
<evidence type="ECO:0000313" key="13">
    <source>
        <dbReference type="EMBL" id="KRN64319.1"/>
    </source>
</evidence>
<dbReference type="Gene3D" id="2.40.50.140">
    <property type="entry name" value="Nucleic acid-binding proteins"/>
    <property type="match status" value="2"/>
</dbReference>
<dbReference type="InterPro" id="IPR013852">
    <property type="entry name" value="Transl_elong_P/YeiP_CS"/>
</dbReference>
<dbReference type="GO" id="GO:0043043">
    <property type="term" value="P:peptide biosynthetic process"/>
    <property type="evidence" value="ECO:0007669"/>
    <property type="project" value="InterPro"/>
</dbReference>
<dbReference type="InterPro" id="IPR015365">
    <property type="entry name" value="Elong-fact-P_C"/>
</dbReference>
<comment type="similarity">
    <text evidence="3 8 10">Belongs to the elongation factor P family.</text>
</comment>
<dbReference type="RefSeq" id="WP_057752882.1">
    <property type="nucleotide sequence ID" value="NZ_BJVH01000021.1"/>
</dbReference>
<accession>A0A0R2IH31</accession>
<keyword evidence="4 8" id="KW-0963">Cytoplasm</keyword>
<dbReference type="AlphaFoldDB" id="A0A0R2IH31"/>
<gene>
    <name evidence="8" type="primary">efp</name>
    <name evidence="13" type="ORF">IV80_GL000637</name>
</gene>
<protein>
    <recommendedName>
        <fullName evidence="8 9">Elongation factor P</fullName>
        <shortName evidence="8">EF-P</shortName>
    </recommendedName>
</protein>
<dbReference type="SMART" id="SM01185">
    <property type="entry name" value="EFP"/>
    <property type="match status" value="1"/>
</dbReference>
<dbReference type="GO" id="GO:0003746">
    <property type="term" value="F:translation elongation factor activity"/>
    <property type="evidence" value="ECO:0007669"/>
    <property type="project" value="UniProtKB-UniRule"/>
</dbReference>
<comment type="caution">
    <text evidence="13">The sequence shown here is derived from an EMBL/GenBank/DDBJ whole genome shotgun (WGS) entry which is preliminary data.</text>
</comment>
<dbReference type="OrthoDB" id="9801844at2"/>
<dbReference type="FunFam" id="2.40.50.140:FF:000004">
    <property type="entry name" value="Elongation factor P"/>
    <property type="match status" value="1"/>
</dbReference>
<dbReference type="UniPathway" id="UPA00345"/>
<reference evidence="13 14" key="1">
    <citation type="journal article" date="2015" name="Genome Announc.">
        <title>Expanding the biotechnology potential of lactobacilli through comparative genomics of 213 strains and associated genera.</title>
        <authorList>
            <person name="Sun Z."/>
            <person name="Harris H.M."/>
            <person name="McCann A."/>
            <person name="Guo C."/>
            <person name="Argimon S."/>
            <person name="Zhang W."/>
            <person name="Yang X."/>
            <person name="Jeffery I.B."/>
            <person name="Cooney J.C."/>
            <person name="Kagawa T.F."/>
            <person name="Liu W."/>
            <person name="Song Y."/>
            <person name="Salvetti E."/>
            <person name="Wrobel A."/>
            <person name="Rasinkangas P."/>
            <person name="Parkhill J."/>
            <person name="Rea M.C."/>
            <person name="O'Sullivan O."/>
            <person name="Ritari J."/>
            <person name="Douillard F.P."/>
            <person name="Paul Ross R."/>
            <person name="Yang R."/>
            <person name="Briner A.E."/>
            <person name="Felis G.E."/>
            <person name="de Vos W.M."/>
            <person name="Barrangou R."/>
            <person name="Klaenhammer T.R."/>
            <person name="Caufield P.W."/>
            <person name="Cui Y."/>
            <person name="Zhang H."/>
            <person name="O'Toole P.W."/>
        </authorList>
    </citation>
    <scope>NUCLEOTIDE SEQUENCE [LARGE SCALE GENOMIC DNA]</scope>
    <source>
        <strain evidence="13 14">DSM 17757</strain>
    </source>
</reference>
<evidence type="ECO:0000256" key="5">
    <source>
        <dbReference type="ARBA" id="ARBA00022768"/>
    </source>
</evidence>
<dbReference type="PROSITE" id="PS01275">
    <property type="entry name" value="EFP"/>
    <property type="match status" value="1"/>
</dbReference>
<dbReference type="InterPro" id="IPR001059">
    <property type="entry name" value="Transl_elong_P/YeiP_cen"/>
</dbReference>
<evidence type="ECO:0000256" key="7">
    <source>
        <dbReference type="ARBA" id="ARBA00025469"/>
    </source>
</evidence>
<dbReference type="EMBL" id="JQBR01000017">
    <property type="protein sequence ID" value="KRN64319.1"/>
    <property type="molecule type" value="Genomic_DNA"/>
</dbReference>
<evidence type="ECO:0000256" key="9">
    <source>
        <dbReference type="NCBIfam" id="TIGR00038"/>
    </source>
</evidence>
<evidence type="ECO:0000256" key="4">
    <source>
        <dbReference type="ARBA" id="ARBA00022490"/>
    </source>
</evidence>
<dbReference type="PIRSF" id="PIRSF005901">
    <property type="entry name" value="EF-P"/>
    <property type="match status" value="1"/>
</dbReference>
<feature type="domain" description="Elongation factor P C-terminal" evidence="11">
    <location>
        <begin position="129"/>
        <end position="184"/>
    </location>
</feature>
<dbReference type="Gene3D" id="2.30.30.30">
    <property type="match status" value="1"/>
</dbReference>
<feature type="domain" description="Translation elongation factor P/YeiP central" evidence="12">
    <location>
        <begin position="67"/>
        <end position="121"/>
    </location>
</feature>
<dbReference type="InterPro" id="IPR011768">
    <property type="entry name" value="Transl_elongation_fac_P"/>
</dbReference>
<dbReference type="InterPro" id="IPR020599">
    <property type="entry name" value="Transl_elong_fac_P/YeiP"/>
</dbReference>
<dbReference type="GO" id="GO:0005829">
    <property type="term" value="C:cytosol"/>
    <property type="evidence" value="ECO:0007669"/>
    <property type="project" value="UniProtKB-ARBA"/>
</dbReference>
<evidence type="ECO:0000259" key="11">
    <source>
        <dbReference type="SMART" id="SM00841"/>
    </source>
</evidence>
<dbReference type="InterPro" id="IPR012340">
    <property type="entry name" value="NA-bd_OB-fold"/>
</dbReference>
<dbReference type="CDD" id="cd04470">
    <property type="entry name" value="S1_EF-P_repeat_1"/>
    <property type="match status" value="1"/>
</dbReference>
<evidence type="ECO:0000256" key="6">
    <source>
        <dbReference type="ARBA" id="ARBA00022917"/>
    </source>
</evidence>
<keyword evidence="6 8" id="KW-0648">Protein biosynthesis</keyword>
<dbReference type="FunFam" id="2.40.50.140:FF:000009">
    <property type="entry name" value="Elongation factor P"/>
    <property type="match status" value="1"/>
</dbReference>
<evidence type="ECO:0000259" key="12">
    <source>
        <dbReference type="SMART" id="SM01185"/>
    </source>
</evidence>
<dbReference type="InterPro" id="IPR013185">
    <property type="entry name" value="Transl_elong_KOW-like"/>
</dbReference>
<dbReference type="STRING" id="319652.IV80_GL000637"/>
<sequence>MIEAINLKAGMTFEQNGKLIKVLSAEHHKPGKGNTVMRMKLYDLRSGATVEKTMRPEEKVEQAIVDTKDAQYLYTQGDVAVFMDMETYEQYEIPTATIQNEMKYMLENMNVKIDYFNSEVIGITLPNTVQLKVAETEPSIKGATVAGSGKSATMETGLVVTVPDFIKEGEVLDINTQKGTYQSRASKYNDEN</sequence>
<organism evidence="13 14">
    <name type="scientific">Pediococcus cellicola</name>
    <dbReference type="NCBI Taxonomy" id="319652"/>
    <lineage>
        <taxon>Bacteria</taxon>
        <taxon>Bacillati</taxon>
        <taxon>Bacillota</taxon>
        <taxon>Bacilli</taxon>
        <taxon>Lactobacillales</taxon>
        <taxon>Lactobacillaceae</taxon>
        <taxon>Pediococcus</taxon>
    </lineage>
</organism>
<comment type="pathway">
    <text evidence="2 8">Protein biosynthesis; polypeptide chain elongation.</text>
</comment>
<dbReference type="FunFam" id="2.30.30.30:FF:000003">
    <property type="entry name" value="Elongation factor P"/>
    <property type="match status" value="1"/>
</dbReference>
<comment type="subcellular location">
    <subcellularLocation>
        <location evidence="1 8">Cytoplasm</location>
    </subcellularLocation>
</comment>
<dbReference type="InterPro" id="IPR008991">
    <property type="entry name" value="Translation_prot_SH3-like_sf"/>
</dbReference>
<dbReference type="PANTHER" id="PTHR30053:SF12">
    <property type="entry name" value="ELONGATION FACTOR P (EF-P) FAMILY PROTEIN"/>
    <property type="match status" value="1"/>
</dbReference>
<dbReference type="PATRIC" id="fig|319652.3.peg.645"/>
<dbReference type="CDD" id="cd05794">
    <property type="entry name" value="S1_EF-P_repeat_2"/>
    <property type="match status" value="1"/>
</dbReference>
<dbReference type="Pfam" id="PF08207">
    <property type="entry name" value="EFP_N"/>
    <property type="match status" value="1"/>
</dbReference>
<evidence type="ECO:0000256" key="2">
    <source>
        <dbReference type="ARBA" id="ARBA00004815"/>
    </source>
</evidence>
<dbReference type="NCBIfam" id="NF001810">
    <property type="entry name" value="PRK00529.1"/>
    <property type="match status" value="1"/>
</dbReference>
<dbReference type="HAMAP" id="MF_00141">
    <property type="entry name" value="EF_P"/>
    <property type="match status" value="1"/>
</dbReference>
<evidence type="ECO:0000256" key="8">
    <source>
        <dbReference type="HAMAP-Rule" id="MF_00141"/>
    </source>
</evidence>
<keyword evidence="14" id="KW-1185">Reference proteome</keyword>
<comment type="function">
    <text evidence="7 8">Involved in peptide bond synthesis. Stimulates efficient translation and peptide-bond synthesis on native or reconstituted 70S ribosomes in vitro. Probably functions indirectly by altering the affinity of the ribosome for aminoacyl-tRNA, thus increasing their reactivity as acceptors for peptidyl transferase.</text>
</comment>